<dbReference type="Proteomes" id="UP001500141">
    <property type="component" value="Unassembled WGS sequence"/>
</dbReference>
<keyword evidence="2" id="KW-1185">Reference proteome</keyword>
<dbReference type="RefSeq" id="WP_264543077.1">
    <property type="nucleotide sequence ID" value="NZ_BAABIP010000022.1"/>
</dbReference>
<accession>A0ABP9AA22</accession>
<evidence type="ECO:0000313" key="1">
    <source>
        <dbReference type="EMBL" id="GAA4776643.1"/>
    </source>
</evidence>
<evidence type="ECO:0000313" key="2">
    <source>
        <dbReference type="Proteomes" id="UP001500141"/>
    </source>
</evidence>
<name>A0ABP9AA22_9FLAO</name>
<protein>
    <recommendedName>
        <fullName evidence="3">Lipocalin-like domain-containing protein</fullName>
    </recommendedName>
</protein>
<proteinExistence type="predicted"/>
<dbReference type="EMBL" id="BAABIP010000022">
    <property type="protein sequence ID" value="GAA4776643.1"/>
    <property type="molecule type" value="Genomic_DNA"/>
</dbReference>
<evidence type="ECO:0008006" key="3">
    <source>
        <dbReference type="Google" id="ProtNLM"/>
    </source>
</evidence>
<comment type="caution">
    <text evidence="1">The sequence shown here is derived from an EMBL/GenBank/DDBJ whole genome shotgun (WGS) entry which is preliminary data.</text>
</comment>
<gene>
    <name evidence="1" type="ORF">GCM10023230_29710</name>
</gene>
<sequence>MWKFYSLLLMTVFSLQCFGQKVDYSSKLIGSWSYVESRDEQGKKIEPDNGIRILMNEPNLFYSNDFNYKKIFTPENSDTGKWKFNSKTMTIEHDLFIDSTDFIGKDLIKQGLAKKQKDGKYYQKDDSKVLKLTDKEMIIQGTGIQVVYKKEK</sequence>
<reference evidence="2" key="1">
    <citation type="journal article" date="2019" name="Int. J. Syst. Evol. Microbiol.">
        <title>The Global Catalogue of Microorganisms (GCM) 10K type strain sequencing project: providing services to taxonomists for standard genome sequencing and annotation.</title>
        <authorList>
            <consortium name="The Broad Institute Genomics Platform"/>
            <consortium name="The Broad Institute Genome Sequencing Center for Infectious Disease"/>
            <person name="Wu L."/>
            <person name="Ma J."/>
        </authorList>
    </citation>
    <scope>NUCLEOTIDE SEQUENCE [LARGE SCALE GENOMIC DNA]</scope>
    <source>
        <strain evidence="2">JCM 18198</strain>
    </source>
</reference>
<organism evidence="1 2">
    <name type="scientific">Flavobacterium hankyongi</name>
    <dbReference type="NCBI Taxonomy" id="1176532"/>
    <lineage>
        <taxon>Bacteria</taxon>
        <taxon>Pseudomonadati</taxon>
        <taxon>Bacteroidota</taxon>
        <taxon>Flavobacteriia</taxon>
        <taxon>Flavobacteriales</taxon>
        <taxon>Flavobacteriaceae</taxon>
        <taxon>Flavobacterium</taxon>
    </lineage>
</organism>